<evidence type="ECO:0000256" key="1">
    <source>
        <dbReference type="ARBA" id="ARBA00023015"/>
    </source>
</evidence>
<dbReference type="EMBL" id="BAABJO010000004">
    <property type="protein sequence ID" value="GAA5115030.1"/>
    <property type="molecule type" value="Genomic_DNA"/>
</dbReference>
<evidence type="ECO:0000313" key="6">
    <source>
        <dbReference type="Proteomes" id="UP001500804"/>
    </source>
</evidence>
<dbReference type="SUPFAM" id="SSF46785">
    <property type="entry name" value="Winged helix' DNA-binding domain"/>
    <property type="match status" value="1"/>
</dbReference>
<proteinExistence type="predicted"/>
<dbReference type="SMART" id="SM00347">
    <property type="entry name" value="HTH_MARR"/>
    <property type="match status" value="1"/>
</dbReference>
<comment type="caution">
    <text evidence="5">The sequence shown here is derived from an EMBL/GenBank/DDBJ whole genome shotgun (WGS) entry which is preliminary data.</text>
</comment>
<sequence length="153" mass="17086">MVRAVRDDPDVTDEPLTLYLVKRLELAIRARMDDALRPHGLTTLQFTALAALRARDGLSSAQLARRSFVTPQTMNEMVQWLERHGHIARHRDPDNRRVLLISLTPAGRDLLERCDPLVGAIEASMLGAVPAVQHALFRQSLQLCYGALTDEAP</sequence>
<dbReference type="Proteomes" id="UP001500804">
    <property type="component" value="Unassembled WGS sequence"/>
</dbReference>
<dbReference type="PROSITE" id="PS50995">
    <property type="entry name" value="HTH_MARR_2"/>
    <property type="match status" value="1"/>
</dbReference>
<accession>A0ABP9NDS2</accession>
<keyword evidence="1" id="KW-0805">Transcription regulation</keyword>
<protein>
    <submittedName>
        <fullName evidence="5">MarR family transcriptional regulator</fullName>
    </submittedName>
</protein>
<dbReference type="Gene3D" id="1.10.10.10">
    <property type="entry name" value="Winged helix-like DNA-binding domain superfamily/Winged helix DNA-binding domain"/>
    <property type="match status" value="1"/>
</dbReference>
<evidence type="ECO:0000259" key="4">
    <source>
        <dbReference type="PROSITE" id="PS50995"/>
    </source>
</evidence>
<evidence type="ECO:0000256" key="2">
    <source>
        <dbReference type="ARBA" id="ARBA00023125"/>
    </source>
</evidence>
<dbReference type="InterPro" id="IPR039422">
    <property type="entry name" value="MarR/SlyA-like"/>
</dbReference>
<gene>
    <name evidence="5" type="ORF">GCM10023320_13160</name>
</gene>
<keyword evidence="2" id="KW-0238">DNA-binding</keyword>
<keyword evidence="3" id="KW-0804">Transcription</keyword>
<dbReference type="RefSeq" id="WP_425570476.1">
    <property type="nucleotide sequence ID" value="NZ_BAABJO010000004.1"/>
</dbReference>
<dbReference type="Pfam" id="PF12802">
    <property type="entry name" value="MarR_2"/>
    <property type="match status" value="1"/>
</dbReference>
<dbReference type="InterPro" id="IPR000835">
    <property type="entry name" value="HTH_MarR-typ"/>
</dbReference>
<dbReference type="PANTHER" id="PTHR33164">
    <property type="entry name" value="TRANSCRIPTIONAL REGULATOR, MARR FAMILY"/>
    <property type="match status" value="1"/>
</dbReference>
<reference evidence="6" key="1">
    <citation type="journal article" date="2019" name="Int. J. Syst. Evol. Microbiol.">
        <title>The Global Catalogue of Microorganisms (GCM) 10K type strain sequencing project: providing services to taxonomists for standard genome sequencing and annotation.</title>
        <authorList>
            <consortium name="The Broad Institute Genomics Platform"/>
            <consortium name="The Broad Institute Genome Sequencing Center for Infectious Disease"/>
            <person name="Wu L."/>
            <person name="Ma J."/>
        </authorList>
    </citation>
    <scope>NUCLEOTIDE SEQUENCE [LARGE SCALE GENOMIC DNA]</scope>
    <source>
        <strain evidence="6">JCM 18302</strain>
    </source>
</reference>
<dbReference type="PROSITE" id="PS01117">
    <property type="entry name" value="HTH_MARR_1"/>
    <property type="match status" value="1"/>
</dbReference>
<dbReference type="InterPro" id="IPR036390">
    <property type="entry name" value="WH_DNA-bd_sf"/>
</dbReference>
<dbReference type="InterPro" id="IPR023187">
    <property type="entry name" value="Tscrpt_reg_MarR-type_CS"/>
</dbReference>
<evidence type="ECO:0000256" key="3">
    <source>
        <dbReference type="ARBA" id="ARBA00023163"/>
    </source>
</evidence>
<feature type="domain" description="HTH marR-type" evidence="4">
    <location>
        <begin position="14"/>
        <end position="146"/>
    </location>
</feature>
<keyword evidence="6" id="KW-1185">Reference proteome</keyword>
<dbReference type="PANTHER" id="PTHR33164:SF43">
    <property type="entry name" value="HTH-TYPE TRANSCRIPTIONAL REPRESSOR YETL"/>
    <property type="match status" value="1"/>
</dbReference>
<evidence type="ECO:0000313" key="5">
    <source>
        <dbReference type="EMBL" id="GAA5115030.1"/>
    </source>
</evidence>
<name>A0ABP9NDS2_9PSEU</name>
<organism evidence="5 6">
    <name type="scientific">Pseudonocardia adelaidensis</name>
    <dbReference type="NCBI Taxonomy" id="648754"/>
    <lineage>
        <taxon>Bacteria</taxon>
        <taxon>Bacillati</taxon>
        <taxon>Actinomycetota</taxon>
        <taxon>Actinomycetes</taxon>
        <taxon>Pseudonocardiales</taxon>
        <taxon>Pseudonocardiaceae</taxon>
        <taxon>Pseudonocardia</taxon>
    </lineage>
</organism>
<dbReference type="InterPro" id="IPR036388">
    <property type="entry name" value="WH-like_DNA-bd_sf"/>
</dbReference>